<gene>
    <name evidence="1" type="ORF">GALL_542710</name>
</gene>
<organism evidence="1">
    <name type="scientific">mine drainage metagenome</name>
    <dbReference type="NCBI Taxonomy" id="410659"/>
    <lineage>
        <taxon>unclassified sequences</taxon>
        <taxon>metagenomes</taxon>
        <taxon>ecological metagenomes</taxon>
    </lineage>
</organism>
<name>A0A1J5NZH1_9ZZZZ</name>
<evidence type="ECO:0000313" key="1">
    <source>
        <dbReference type="EMBL" id="OIQ64178.1"/>
    </source>
</evidence>
<dbReference type="EMBL" id="MLJW01008350">
    <property type="protein sequence ID" value="OIQ64178.1"/>
    <property type="molecule type" value="Genomic_DNA"/>
</dbReference>
<dbReference type="AlphaFoldDB" id="A0A1J5NZH1"/>
<proteinExistence type="predicted"/>
<comment type="caution">
    <text evidence="1">The sequence shown here is derived from an EMBL/GenBank/DDBJ whole genome shotgun (WGS) entry which is preliminary data.</text>
</comment>
<accession>A0A1J5NZH1</accession>
<reference evidence="1" key="1">
    <citation type="submission" date="2016-10" db="EMBL/GenBank/DDBJ databases">
        <title>Sequence of Gallionella enrichment culture.</title>
        <authorList>
            <person name="Poehlein A."/>
            <person name="Muehling M."/>
            <person name="Daniel R."/>
        </authorList>
    </citation>
    <scope>NUCLEOTIDE SEQUENCE</scope>
</reference>
<sequence>MPIEQPFCTRSIQEQWLLRYVRYHRRDASLENAAGHAFPDPETAALDFLVAEANGCDDAQTIVVFARADHASLHVEM</sequence>
<protein>
    <submittedName>
        <fullName evidence="1">Uncharacterized protein</fullName>
    </submittedName>
</protein>